<dbReference type="Proteomes" id="UP001500827">
    <property type="component" value="Unassembled WGS sequence"/>
</dbReference>
<proteinExistence type="predicted"/>
<evidence type="ECO:0000259" key="2">
    <source>
        <dbReference type="Pfam" id="PF06724"/>
    </source>
</evidence>
<feature type="domain" description="DUF1206" evidence="2">
    <location>
        <begin position="96"/>
        <end position="160"/>
    </location>
</feature>
<accession>A0ABP7LCS3</accession>
<dbReference type="Pfam" id="PF06724">
    <property type="entry name" value="DUF1206"/>
    <property type="match status" value="3"/>
</dbReference>
<feature type="transmembrane region" description="Helical" evidence="1">
    <location>
        <begin position="94"/>
        <end position="111"/>
    </location>
</feature>
<dbReference type="RefSeq" id="WP_344699075.1">
    <property type="nucleotide sequence ID" value="NZ_BAABBM010000001.1"/>
</dbReference>
<evidence type="ECO:0000256" key="1">
    <source>
        <dbReference type="SAM" id="Phobius"/>
    </source>
</evidence>
<protein>
    <submittedName>
        <fullName evidence="3">DUF1206 domain-containing protein</fullName>
    </submittedName>
</protein>
<evidence type="ECO:0000313" key="3">
    <source>
        <dbReference type="EMBL" id="GAA3897111.1"/>
    </source>
</evidence>
<feature type="transmembrane region" description="Helical" evidence="1">
    <location>
        <begin position="56"/>
        <end position="74"/>
    </location>
</feature>
<feature type="domain" description="DUF1206" evidence="2">
    <location>
        <begin position="183"/>
        <end position="247"/>
    </location>
</feature>
<evidence type="ECO:0000313" key="4">
    <source>
        <dbReference type="Proteomes" id="UP001500827"/>
    </source>
</evidence>
<feature type="transmembrane region" description="Helical" evidence="1">
    <location>
        <begin position="225"/>
        <end position="242"/>
    </location>
</feature>
<organism evidence="3 4">
    <name type="scientific">Sphingomonas limnosediminicola</name>
    <dbReference type="NCBI Taxonomy" id="940133"/>
    <lineage>
        <taxon>Bacteria</taxon>
        <taxon>Pseudomonadati</taxon>
        <taxon>Pseudomonadota</taxon>
        <taxon>Alphaproteobacteria</taxon>
        <taxon>Sphingomonadales</taxon>
        <taxon>Sphingomonadaceae</taxon>
        <taxon>Sphingomonas</taxon>
    </lineage>
</organism>
<dbReference type="EMBL" id="BAABBM010000001">
    <property type="protein sequence ID" value="GAA3897111.1"/>
    <property type="molecule type" value="Genomic_DNA"/>
</dbReference>
<feature type="transmembrane region" description="Helical" evidence="1">
    <location>
        <begin position="131"/>
        <end position="154"/>
    </location>
</feature>
<dbReference type="InterPro" id="IPR009597">
    <property type="entry name" value="DUF1206"/>
</dbReference>
<gene>
    <name evidence="3" type="ORF">GCM10022276_15150</name>
</gene>
<keyword evidence="1" id="KW-0812">Transmembrane</keyword>
<reference evidence="4" key="1">
    <citation type="journal article" date="2019" name="Int. J. Syst. Evol. Microbiol.">
        <title>The Global Catalogue of Microorganisms (GCM) 10K type strain sequencing project: providing services to taxonomists for standard genome sequencing and annotation.</title>
        <authorList>
            <consortium name="The Broad Institute Genomics Platform"/>
            <consortium name="The Broad Institute Genome Sequencing Center for Infectious Disease"/>
            <person name="Wu L."/>
            <person name="Ma J."/>
        </authorList>
    </citation>
    <scope>NUCLEOTIDE SEQUENCE [LARGE SCALE GENOMIC DNA]</scope>
    <source>
        <strain evidence="4">JCM 17543</strain>
    </source>
</reference>
<name>A0ABP7LCS3_9SPHN</name>
<sequence>MATDLTEQSKFQWLARFGLLVRGLLYIVIALLVIATGRTEDLTGAMEYLDHGFGRWLTILLVVGMTGYGFWRACDAAFGMDSGRHHPKAWRRRIAAAGSGAIYLFLAYKAARIMVQGRANSGDAHEHIAQALHLPAGALVLAVAAAVLFGTGAVQIYKAFSCSFLNHLDDAARRPSARWLGRIGYAARGVIFITVGYLLAKGAFYHSAAETGGLEQALDTLRGPLQVPVAAGLLLFGVYSMIEARYRSINKPPTDHIKRKVQKAIAA</sequence>
<keyword evidence="4" id="KW-1185">Reference proteome</keyword>
<comment type="caution">
    <text evidence="3">The sequence shown here is derived from an EMBL/GenBank/DDBJ whole genome shotgun (WGS) entry which is preliminary data.</text>
</comment>
<feature type="transmembrane region" description="Helical" evidence="1">
    <location>
        <begin position="17"/>
        <end position="36"/>
    </location>
</feature>
<feature type="domain" description="DUF1206" evidence="2">
    <location>
        <begin position="17"/>
        <end position="78"/>
    </location>
</feature>
<feature type="transmembrane region" description="Helical" evidence="1">
    <location>
        <begin position="183"/>
        <end position="205"/>
    </location>
</feature>
<keyword evidence="1" id="KW-1133">Transmembrane helix</keyword>
<keyword evidence="1" id="KW-0472">Membrane</keyword>